<dbReference type="Gene3D" id="3.40.250.10">
    <property type="entry name" value="Rhodanese-like domain"/>
    <property type="match status" value="1"/>
</dbReference>
<dbReference type="PANTHER" id="PTHR44086:SF10">
    <property type="entry name" value="THIOSULFATE SULFURTRANSFERASE_RHODANESE-LIKE DOMAIN-CONTAINING PROTEIN 3"/>
    <property type="match status" value="1"/>
</dbReference>
<dbReference type="Pfam" id="PF00581">
    <property type="entry name" value="Rhodanese"/>
    <property type="match status" value="1"/>
</dbReference>
<evidence type="ECO:0000313" key="3">
    <source>
        <dbReference type="Proteomes" id="UP000712673"/>
    </source>
</evidence>
<comment type="caution">
    <text evidence="2">The sequence shown here is derived from an EMBL/GenBank/DDBJ whole genome shotgun (WGS) entry which is preliminary data.</text>
</comment>
<evidence type="ECO:0000313" key="2">
    <source>
        <dbReference type="EMBL" id="MBM3223524.1"/>
    </source>
</evidence>
<feature type="domain" description="Rhodanese" evidence="1">
    <location>
        <begin position="17"/>
        <end position="107"/>
    </location>
</feature>
<protein>
    <recommendedName>
        <fullName evidence="1">Rhodanese domain-containing protein</fullName>
    </recommendedName>
</protein>
<reference evidence="2" key="1">
    <citation type="submission" date="2019-03" db="EMBL/GenBank/DDBJ databases">
        <title>Lake Tanganyika Metagenome-Assembled Genomes (MAGs).</title>
        <authorList>
            <person name="Tran P."/>
        </authorList>
    </citation>
    <scope>NUCLEOTIDE SEQUENCE</scope>
    <source>
        <strain evidence="2">K_DeepCast_65m_m2_066</strain>
    </source>
</reference>
<gene>
    <name evidence="2" type="ORF">FJZ47_06965</name>
</gene>
<dbReference type="GO" id="GO:0004792">
    <property type="term" value="F:thiosulfate-cyanide sulfurtransferase activity"/>
    <property type="evidence" value="ECO:0007669"/>
    <property type="project" value="TreeGrafter"/>
</dbReference>
<accession>A0A937W132</accession>
<sequence>MHYLDIAGVQTMMARRTQETVYLVDVRTQAEFSAGHIPGFRWFPGGQAVQRSDEVAMVHNCPIVFTCDRLARATITASWYRQMGFRDVYVVQGGTEAWAASGQPLEAGLTEAPPYGIAAARKQVQLLENRCSCSHHKFSRP</sequence>
<evidence type="ECO:0000259" key="1">
    <source>
        <dbReference type="PROSITE" id="PS50206"/>
    </source>
</evidence>
<dbReference type="SMART" id="SM00450">
    <property type="entry name" value="RHOD"/>
    <property type="match status" value="1"/>
</dbReference>
<dbReference type="PROSITE" id="PS50206">
    <property type="entry name" value="RHODANESE_3"/>
    <property type="match status" value="1"/>
</dbReference>
<proteinExistence type="predicted"/>
<dbReference type="AlphaFoldDB" id="A0A937W132"/>
<dbReference type="Proteomes" id="UP000712673">
    <property type="component" value="Unassembled WGS sequence"/>
</dbReference>
<dbReference type="InterPro" id="IPR036873">
    <property type="entry name" value="Rhodanese-like_dom_sf"/>
</dbReference>
<name>A0A937W132_UNCTE</name>
<dbReference type="InterPro" id="IPR001763">
    <property type="entry name" value="Rhodanese-like_dom"/>
</dbReference>
<dbReference type="SUPFAM" id="SSF52821">
    <property type="entry name" value="Rhodanese/Cell cycle control phosphatase"/>
    <property type="match status" value="1"/>
</dbReference>
<dbReference type="EMBL" id="VGLS01000156">
    <property type="protein sequence ID" value="MBM3223524.1"/>
    <property type="molecule type" value="Genomic_DNA"/>
</dbReference>
<dbReference type="PANTHER" id="PTHR44086">
    <property type="entry name" value="THIOSULFATE SULFURTRANSFERASE RDL2, MITOCHONDRIAL-RELATED"/>
    <property type="match status" value="1"/>
</dbReference>
<organism evidence="2 3">
    <name type="scientific">Tectimicrobiota bacterium</name>
    <dbReference type="NCBI Taxonomy" id="2528274"/>
    <lineage>
        <taxon>Bacteria</taxon>
        <taxon>Pseudomonadati</taxon>
        <taxon>Nitrospinota/Tectimicrobiota group</taxon>
        <taxon>Candidatus Tectimicrobiota</taxon>
    </lineage>
</organism>